<dbReference type="SUPFAM" id="SSF51206">
    <property type="entry name" value="cAMP-binding domain-like"/>
    <property type="match status" value="2"/>
</dbReference>
<evidence type="ECO:0000259" key="1">
    <source>
        <dbReference type="PROSITE" id="PS50042"/>
    </source>
</evidence>
<feature type="domain" description="Cyclic nucleotide-binding" evidence="1">
    <location>
        <begin position="78"/>
        <end position="143"/>
    </location>
</feature>
<dbReference type="GO" id="GO:0005952">
    <property type="term" value="C:cAMP-dependent protein kinase complex"/>
    <property type="evidence" value="ECO:0007669"/>
    <property type="project" value="InterPro"/>
</dbReference>
<dbReference type="PANTHER" id="PTHR11635">
    <property type="entry name" value="CAMP-DEPENDENT PROTEIN KINASE REGULATORY CHAIN"/>
    <property type="match status" value="1"/>
</dbReference>
<dbReference type="InterPro" id="IPR014710">
    <property type="entry name" value="RmlC-like_jellyroll"/>
</dbReference>
<dbReference type="GO" id="GO:0034236">
    <property type="term" value="F:protein kinase A catalytic subunit binding"/>
    <property type="evidence" value="ECO:0007669"/>
    <property type="project" value="TreeGrafter"/>
</dbReference>
<evidence type="ECO:0000313" key="2">
    <source>
        <dbReference type="EMBL" id="CAE7799656.1"/>
    </source>
</evidence>
<dbReference type="PANTHER" id="PTHR11635:SF152">
    <property type="entry name" value="CAMP-DEPENDENT PROTEIN KINASE TYPE I REGULATORY SUBUNIT-RELATED"/>
    <property type="match status" value="1"/>
</dbReference>
<evidence type="ECO:0000313" key="3">
    <source>
        <dbReference type="Proteomes" id="UP000601435"/>
    </source>
</evidence>
<feature type="domain" description="Cyclic nucleotide-binding" evidence="1">
    <location>
        <begin position="1"/>
        <end position="40"/>
    </location>
</feature>
<dbReference type="InterPro" id="IPR018490">
    <property type="entry name" value="cNMP-bd_dom_sf"/>
</dbReference>
<dbReference type="OrthoDB" id="10574429at2759"/>
<accession>A0A812YWF1</accession>
<dbReference type="AlphaFoldDB" id="A0A812YWF1"/>
<comment type="caution">
    <text evidence="2">The sequence shown here is derived from an EMBL/GenBank/DDBJ whole genome shotgun (WGS) entry which is preliminary data.</text>
</comment>
<reference evidence="2" key="1">
    <citation type="submission" date="2021-02" db="EMBL/GenBank/DDBJ databases">
        <authorList>
            <person name="Dougan E. K."/>
            <person name="Rhodes N."/>
            <person name="Thang M."/>
            <person name="Chan C."/>
        </authorList>
    </citation>
    <scope>NUCLEOTIDE SEQUENCE</scope>
</reference>
<dbReference type="InterPro" id="IPR000595">
    <property type="entry name" value="cNMP-bd_dom"/>
</dbReference>
<sequence length="193" mass="21900">TSLAAGDSFGELSILYKMPMHAEFSAKEDCTMYVIDRQHFTACFNRRGKRFDEFLSLLEEVQILSPLLASERFELACNAIGLVEFQPGERVLHQGLMRSAKLWYVIHSGTGVVSLDQEKNGKKENEFLTNLSRAAHFGERSLLRAALSNAEQQHASRSMIGDKSTFQKKWMVCYSAVKVEMRRLPSISMRGQM</sequence>
<dbReference type="GO" id="GO:0004862">
    <property type="term" value="F:cAMP-dependent protein kinase inhibitor activity"/>
    <property type="evidence" value="ECO:0007669"/>
    <property type="project" value="TreeGrafter"/>
</dbReference>
<gene>
    <name evidence="2" type="primary">PRKAR1B</name>
    <name evidence="2" type="ORF">SNEC2469_LOCUS23578</name>
</gene>
<dbReference type="Pfam" id="PF00027">
    <property type="entry name" value="cNMP_binding"/>
    <property type="match status" value="1"/>
</dbReference>
<dbReference type="InterPro" id="IPR050503">
    <property type="entry name" value="cAMP-dep_PK_reg_su-like"/>
</dbReference>
<keyword evidence="3" id="KW-1185">Reference proteome</keyword>
<protein>
    <submittedName>
        <fullName evidence="2">PRKAR1B protein</fullName>
    </submittedName>
</protein>
<organism evidence="2 3">
    <name type="scientific">Symbiodinium necroappetens</name>
    <dbReference type="NCBI Taxonomy" id="1628268"/>
    <lineage>
        <taxon>Eukaryota</taxon>
        <taxon>Sar</taxon>
        <taxon>Alveolata</taxon>
        <taxon>Dinophyceae</taxon>
        <taxon>Suessiales</taxon>
        <taxon>Symbiodiniaceae</taxon>
        <taxon>Symbiodinium</taxon>
    </lineage>
</organism>
<dbReference type="Proteomes" id="UP000601435">
    <property type="component" value="Unassembled WGS sequence"/>
</dbReference>
<dbReference type="EMBL" id="CAJNJA010044159">
    <property type="protein sequence ID" value="CAE7799656.1"/>
    <property type="molecule type" value="Genomic_DNA"/>
</dbReference>
<dbReference type="GO" id="GO:0030552">
    <property type="term" value="F:cAMP binding"/>
    <property type="evidence" value="ECO:0007669"/>
    <property type="project" value="TreeGrafter"/>
</dbReference>
<feature type="non-terminal residue" evidence="2">
    <location>
        <position position="193"/>
    </location>
</feature>
<dbReference type="GO" id="GO:0005829">
    <property type="term" value="C:cytosol"/>
    <property type="evidence" value="ECO:0007669"/>
    <property type="project" value="TreeGrafter"/>
</dbReference>
<name>A0A812YWF1_9DINO</name>
<dbReference type="CDD" id="cd00038">
    <property type="entry name" value="CAP_ED"/>
    <property type="match status" value="1"/>
</dbReference>
<proteinExistence type="predicted"/>
<feature type="non-terminal residue" evidence="2">
    <location>
        <position position="1"/>
    </location>
</feature>
<dbReference type="PROSITE" id="PS50042">
    <property type="entry name" value="CNMP_BINDING_3"/>
    <property type="match status" value="2"/>
</dbReference>
<dbReference type="Gene3D" id="2.60.120.10">
    <property type="entry name" value="Jelly Rolls"/>
    <property type="match status" value="2"/>
</dbReference>